<evidence type="ECO:0000256" key="3">
    <source>
        <dbReference type="ARBA" id="ARBA00023163"/>
    </source>
</evidence>
<dbReference type="InterPro" id="IPR011663">
    <property type="entry name" value="UTRA"/>
</dbReference>
<dbReference type="SUPFAM" id="SSF64288">
    <property type="entry name" value="Chorismate lyase-like"/>
    <property type="match status" value="1"/>
</dbReference>
<reference evidence="7" key="1">
    <citation type="submission" date="2016-10" db="EMBL/GenBank/DDBJ databases">
        <authorList>
            <person name="Varghese N."/>
            <person name="Submissions S."/>
        </authorList>
    </citation>
    <scope>NUCLEOTIDE SEQUENCE [LARGE SCALE GENOMIC DNA]</scope>
    <source>
        <strain evidence="7">S9</strain>
    </source>
</reference>
<dbReference type="InterPro" id="IPR028978">
    <property type="entry name" value="Chorismate_lyase_/UTRA_dom_sf"/>
</dbReference>
<proteinExistence type="predicted"/>
<organism evidence="6 7">
    <name type="scientific">Salipaludibacillus aurantiacus</name>
    <dbReference type="NCBI Taxonomy" id="1601833"/>
    <lineage>
        <taxon>Bacteria</taxon>
        <taxon>Bacillati</taxon>
        <taxon>Bacillota</taxon>
        <taxon>Bacilli</taxon>
        <taxon>Bacillales</taxon>
        <taxon>Bacillaceae</taxon>
    </lineage>
</organism>
<dbReference type="Proteomes" id="UP000198571">
    <property type="component" value="Unassembled WGS sequence"/>
</dbReference>
<keyword evidence="2" id="KW-0238">DNA-binding</keyword>
<evidence type="ECO:0000313" key="7">
    <source>
        <dbReference type="Proteomes" id="UP000198571"/>
    </source>
</evidence>
<sequence length="236" mass="26840">MSKNQRKLPLYVQIKNKLVTNIKEGVWKPGDPIPSESQLMEQFNVSRTTIRQAIRDLSQTGIVETRRGMPARTRQAPAEDSANHGIIHHESGNDMGVTVLRAELTNTHFLAKANLELDDSEEVYFLERIRLADGKPIAYQQLFVPEYIRELIKPSESEIFDIFPLLGKHGVNFSTIKENVSAANAERYEADLLGIIPGEALIDIFRTTIGIDGRPIEYSRTRYKPESFNYRVEIGR</sequence>
<dbReference type="InterPro" id="IPR000524">
    <property type="entry name" value="Tscrpt_reg_HTH_GntR"/>
</dbReference>
<dbReference type="PANTHER" id="PTHR44846">
    <property type="entry name" value="MANNOSYL-D-GLYCERATE TRANSPORT/METABOLISM SYSTEM REPRESSOR MNGR-RELATED"/>
    <property type="match status" value="1"/>
</dbReference>
<evidence type="ECO:0000256" key="1">
    <source>
        <dbReference type="ARBA" id="ARBA00023015"/>
    </source>
</evidence>
<dbReference type="SMART" id="SM00866">
    <property type="entry name" value="UTRA"/>
    <property type="match status" value="1"/>
</dbReference>
<dbReference type="SUPFAM" id="SSF46785">
    <property type="entry name" value="Winged helix' DNA-binding domain"/>
    <property type="match status" value="1"/>
</dbReference>
<dbReference type="SMART" id="SM00345">
    <property type="entry name" value="HTH_GNTR"/>
    <property type="match status" value="1"/>
</dbReference>
<dbReference type="Pfam" id="PF07702">
    <property type="entry name" value="UTRA"/>
    <property type="match status" value="1"/>
</dbReference>
<name>A0A1H9QB65_9BACI</name>
<evidence type="ECO:0000256" key="4">
    <source>
        <dbReference type="SAM" id="MobiDB-lite"/>
    </source>
</evidence>
<dbReference type="InterPro" id="IPR036388">
    <property type="entry name" value="WH-like_DNA-bd_sf"/>
</dbReference>
<dbReference type="EMBL" id="FOGT01000002">
    <property type="protein sequence ID" value="SER57677.1"/>
    <property type="molecule type" value="Genomic_DNA"/>
</dbReference>
<dbReference type="GO" id="GO:0003700">
    <property type="term" value="F:DNA-binding transcription factor activity"/>
    <property type="evidence" value="ECO:0007669"/>
    <property type="project" value="InterPro"/>
</dbReference>
<dbReference type="STRING" id="1601833.SAMN05518684_102126"/>
<dbReference type="InterPro" id="IPR050679">
    <property type="entry name" value="Bact_HTH_transcr_reg"/>
</dbReference>
<keyword evidence="1" id="KW-0805">Transcription regulation</keyword>
<dbReference type="Pfam" id="PF00392">
    <property type="entry name" value="GntR"/>
    <property type="match status" value="1"/>
</dbReference>
<dbReference type="PANTHER" id="PTHR44846:SF1">
    <property type="entry name" value="MANNOSYL-D-GLYCERATE TRANSPORT_METABOLISM SYSTEM REPRESSOR MNGR-RELATED"/>
    <property type="match status" value="1"/>
</dbReference>
<dbReference type="CDD" id="cd07377">
    <property type="entry name" value="WHTH_GntR"/>
    <property type="match status" value="1"/>
</dbReference>
<feature type="region of interest" description="Disordered" evidence="4">
    <location>
        <begin position="67"/>
        <end position="86"/>
    </location>
</feature>
<feature type="domain" description="HTH gntR-type" evidence="5">
    <location>
        <begin position="8"/>
        <end position="76"/>
    </location>
</feature>
<dbReference type="AlphaFoldDB" id="A0A1H9QB65"/>
<dbReference type="PROSITE" id="PS50949">
    <property type="entry name" value="HTH_GNTR"/>
    <property type="match status" value="1"/>
</dbReference>
<evidence type="ECO:0000313" key="6">
    <source>
        <dbReference type="EMBL" id="SER57677.1"/>
    </source>
</evidence>
<protein>
    <submittedName>
        <fullName evidence="6">GntR family transcriptional regulator</fullName>
    </submittedName>
</protein>
<keyword evidence="3" id="KW-0804">Transcription</keyword>
<dbReference type="Gene3D" id="3.40.1410.10">
    <property type="entry name" value="Chorismate lyase-like"/>
    <property type="match status" value="1"/>
</dbReference>
<evidence type="ECO:0000259" key="5">
    <source>
        <dbReference type="PROSITE" id="PS50949"/>
    </source>
</evidence>
<dbReference type="InterPro" id="IPR036390">
    <property type="entry name" value="WH_DNA-bd_sf"/>
</dbReference>
<dbReference type="PRINTS" id="PR00035">
    <property type="entry name" value="HTHGNTR"/>
</dbReference>
<dbReference type="GO" id="GO:0003677">
    <property type="term" value="F:DNA binding"/>
    <property type="evidence" value="ECO:0007669"/>
    <property type="project" value="UniProtKB-KW"/>
</dbReference>
<dbReference type="Gene3D" id="1.10.10.10">
    <property type="entry name" value="Winged helix-like DNA-binding domain superfamily/Winged helix DNA-binding domain"/>
    <property type="match status" value="1"/>
</dbReference>
<gene>
    <name evidence="6" type="ORF">SAMN05518684_102126</name>
</gene>
<dbReference type="GO" id="GO:0045892">
    <property type="term" value="P:negative regulation of DNA-templated transcription"/>
    <property type="evidence" value="ECO:0007669"/>
    <property type="project" value="TreeGrafter"/>
</dbReference>
<dbReference type="RefSeq" id="WP_093047463.1">
    <property type="nucleotide sequence ID" value="NZ_FOGT01000002.1"/>
</dbReference>
<keyword evidence="7" id="KW-1185">Reference proteome</keyword>
<accession>A0A1H9QB65</accession>
<dbReference type="OrthoDB" id="149756at2"/>
<evidence type="ECO:0000256" key="2">
    <source>
        <dbReference type="ARBA" id="ARBA00023125"/>
    </source>
</evidence>